<dbReference type="Proteomes" id="UP001291623">
    <property type="component" value="Unassembled WGS sequence"/>
</dbReference>
<organism evidence="4 5">
    <name type="scientific">Anisodus tanguticus</name>
    <dbReference type="NCBI Taxonomy" id="243964"/>
    <lineage>
        <taxon>Eukaryota</taxon>
        <taxon>Viridiplantae</taxon>
        <taxon>Streptophyta</taxon>
        <taxon>Embryophyta</taxon>
        <taxon>Tracheophyta</taxon>
        <taxon>Spermatophyta</taxon>
        <taxon>Magnoliopsida</taxon>
        <taxon>eudicotyledons</taxon>
        <taxon>Gunneridae</taxon>
        <taxon>Pentapetalae</taxon>
        <taxon>asterids</taxon>
        <taxon>lamiids</taxon>
        <taxon>Solanales</taxon>
        <taxon>Solanaceae</taxon>
        <taxon>Solanoideae</taxon>
        <taxon>Hyoscyameae</taxon>
        <taxon>Anisodus</taxon>
    </lineage>
</organism>
<gene>
    <name evidence="4" type="ORF">RND71_028905</name>
</gene>
<dbReference type="GO" id="GO:0006351">
    <property type="term" value="P:DNA-templated transcription"/>
    <property type="evidence" value="ECO:0007669"/>
    <property type="project" value="InterPro"/>
</dbReference>
<evidence type="ECO:0000259" key="3">
    <source>
        <dbReference type="Pfam" id="PF04998"/>
    </source>
</evidence>
<dbReference type="GO" id="GO:0003677">
    <property type="term" value="F:DNA binding"/>
    <property type="evidence" value="ECO:0007669"/>
    <property type="project" value="InterPro"/>
</dbReference>
<reference evidence="4" key="1">
    <citation type="submission" date="2023-12" db="EMBL/GenBank/DDBJ databases">
        <title>Genome assembly of Anisodus tanguticus.</title>
        <authorList>
            <person name="Wang Y.-J."/>
        </authorList>
    </citation>
    <scope>NUCLEOTIDE SEQUENCE</scope>
    <source>
        <strain evidence="4">KB-2021</strain>
        <tissue evidence="4">Leaf</tissue>
    </source>
</reference>
<dbReference type="PANTHER" id="PTHR48443">
    <property type="entry name" value="DNA-DIRECTED RNA POLYMERASE SUBUNIT BETA"/>
    <property type="match status" value="1"/>
</dbReference>
<dbReference type="Pfam" id="PF04998">
    <property type="entry name" value="RNA_pol_Rpb1_5"/>
    <property type="match status" value="1"/>
</dbReference>
<comment type="caution">
    <text evidence="4">The sequence shown here is derived from an EMBL/GenBank/DDBJ whole genome shotgun (WGS) entry which is preliminary data.</text>
</comment>
<evidence type="ECO:0000256" key="1">
    <source>
        <dbReference type="ARBA" id="ARBA00012418"/>
    </source>
</evidence>
<dbReference type="SUPFAM" id="SSF64484">
    <property type="entry name" value="beta and beta-prime subunits of DNA dependent RNA-polymerase"/>
    <property type="match status" value="1"/>
</dbReference>
<accession>A0AAE1RMB0</accession>
<dbReference type="EC" id="2.7.7.6" evidence="1"/>
<evidence type="ECO:0000256" key="2">
    <source>
        <dbReference type="ARBA" id="ARBA00022833"/>
    </source>
</evidence>
<dbReference type="InterPro" id="IPR007081">
    <property type="entry name" value="RNA_pol_Rpb1_5"/>
</dbReference>
<keyword evidence="2" id="KW-0862">Zinc</keyword>
<feature type="domain" description="RNA polymerase Rpb1" evidence="3">
    <location>
        <begin position="14"/>
        <end position="67"/>
    </location>
</feature>
<protein>
    <recommendedName>
        <fullName evidence="1">DNA-directed RNA polymerase</fullName>
        <ecNumber evidence="1">2.7.7.6</ecNumber>
    </recommendedName>
</protein>
<dbReference type="Gene3D" id="6.10.250.2940">
    <property type="match status" value="1"/>
</dbReference>
<dbReference type="GO" id="GO:0003899">
    <property type="term" value="F:DNA-directed RNA polymerase activity"/>
    <property type="evidence" value="ECO:0007669"/>
    <property type="project" value="UniProtKB-EC"/>
</dbReference>
<dbReference type="PANTHER" id="PTHR48443:SF1">
    <property type="entry name" value="DNA-DIRECTED RNA POLYMERASE SUBUNIT BETA"/>
    <property type="match status" value="1"/>
</dbReference>
<dbReference type="EMBL" id="JAVYJV010000015">
    <property type="protein sequence ID" value="KAK4353387.1"/>
    <property type="molecule type" value="Genomic_DNA"/>
</dbReference>
<proteinExistence type="predicted"/>
<name>A0AAE1RMB0_9SOLA</name>
<sequence length="75" mass="8124">MVIGAISTLGARGNAFQVHQLVARKGVVDTDVRTSDTGYLARRFVEVVQHIVVRRTDCGTARGISVSPRNGMMPQ</sequence>
<evidence type="ECO:0000313" key="4">
    <source>
        <dbReference type="EMBL" id="KAK4353387.1"/>
    </source>
</evidence>
<keyword evidence="5" id="KW-1185">Reference proteome</keyword>
<evidence type="ECO:0000313" key="5">
    <source>
        <dbReference type="Proteomes" id="UP001291623"/>
    </source>
</evidence>
<dbReference type="AlphaFoldDB" id="A0AAE1RMB0"/>